<dbReference type="RefSeq" id="WP_249301463.1">
    <property type="nucleotide sequence ID" value="NZ_JACRSP010000005.1"/>
</dbReference>
<dbReference type="SUPFAM" id="SSF55347">
    <property type="entry name" value="Glyceraldehyde-3-phosphate dehydrogenase-like, C-terminal domain"/>
    <property type="match status" value="1"/>
</dbReference>
<sequence>MQTVRVGLLGAGICAHRFHAPALLQMNGKFKPVALAGGNPEQNREYAALYGGIDFITGDYHEVITRPDVDAVIASYPYFLNEQIVATAREYRKHILVEKPLAQSICSARALRDLDDGSVVMGVGENWLYFDSVGVVRQLLEDGAIGEPRAAAIYSLYEMPADSEYLAGDAWRKSARGGMVLDRSIHSIAYSRAVLGRAASVMGVNASARAELGSQDTMFALVNYASGVVASINVCASAPGIQLPFSYLIVGTEGTIAVSDFMSRVTVSGRDSRVIVTEKKDGGYLAEMENFYDAIVNGTPFLGNFRDAYNDLFCAISALEEPNILRAID</sequence>
<dbReference type="PANTHER" id="PTHR43708:SF5">
    <property type="entry name" value="CONSERVED EXPRESSED OXIDOREDUCTASE (EUROFUNG)-RELATED"/>
    <property type="match status" value="1"/>
</dbReference>
<accession>A0A926DG37</accession>
<keyword evidence="2" id="KW-0560">Oxidoreductase</keyword>
<reference evidence="5" key="1">
    <citation type="submission" date="2020-08" db="EMBL/GenBank/DDBJ databases">
        <title>Genome public.</title>
        <authorList>
            <person name="Liu C."/>
            <person name="Sun Q."/>
        </authorList>
    </citation>
    <scope>NUCLEOTIDE SEQUENCE</scope>
    <source>
        <strain evidence="5">BX7</strain>
    </source>
</reference>
<name>A0A926DG37_9FIRM</name>
<feature type="domain" description="Gfo/Idh/MocA-like oxidoreductase N-terminal" evidence="3">
    <location>
        <begin position="4"/>
        <end position="113"/>
    </location>
</feature>
<dbReference type="Pfam" id="PF01408">
    <property type="entry name" value="GFO_IDH_MocA"/>
    <property type="match status" value="1"/>
</dbReference>
<comment type="caution">
    <text evidence="5">The sequence shown here is derived from an EMBL/GenBank/DDBJ whole genome shotgun (WGS) entry which is preliminary data.</text>
</comment>
<dbReference type="Proteomes" id="UP000620366">
    <property type="component" value="Unassembled WGS sequence"/>
</dbReference>
<evidence type="ECO:0000313" key="5">
    <source>
        <dbReference type="EMBL" id="MBC8537144.1"/>
    </source>
</evidence>
<dbReference type="InterPro" id="IPR000683">
    <property type="entry name" value="Gfo/Idh/MocA-like_OxRdtase_N"/>
</dbReference>
<keyword evidence="6" id="KW-1185">Reference proteome</keyword>
<dbReference type="Gene3D" id="3.40.50.720">
    <property type="entry name" value="NAD(P)-binding Rossmann-like Domain"/>
    <property type="match status" value="1"/>
</dbReference>
<dbReference type="InterPro" id="IPR055170">
    <property type="entry name" value="GFO_IDH_MocA-like_dom"/>
</dbReference>
<evidence type="ECO:0000256" key="1">
    <source>
        <dbReference type="ARBA" id="ARBA00010928"/>
    </source>
</evidence>
<organism evidence="5 6">
    <name type="scientific">Feifania hominis</name>
    <dbReference type="NCBI Taxonomy" id="2763660"/>
    <lineage>
        <taxon>Bacteria</taxon>
        <taxon>Bacillati</taxon>
        <taxon>Bacillota</taxon>
        <taxon>Clostridia</taxon>
        <taxon>Eubacteriales</taxon>
        <taxon>Feifaniaceae</taxon>
        <taxon>Feifania</taxon>
    </lineage>
</organism>
<evidence type="ECO:0000256" key="2">
    <source>
        <dbReference type="ARBA" id="ARBA00023002"/>
    </source>
</evidence>
<evidence type="ECO:0000259" key="3">
    <source>
        <dbReference type="Pfam" id="PF01408"/>
    </source>
</evidence>
<dbReference type="PANTHER" id="PTHR43708">
    <property type="entry name" value="CONSERVED EXPRESSED OXIDOREDUCTASE (EUROFUNG)"/>
    <property type="match status" value="1"/>
</dbReference>
<proteinExistence type="inferred from homology"/>
<dbReference type="EMBL" id="JACRSP010000005">
    <property type="protein sequence ID" value="MBC8537144.1"/>
    <property type="molecule type" value="Genomic_DNA"/>
</dbReference>
<feature type="domain" description="GFO/IDH/MocA-like oxidoreductase" evidence="4">
    <location>
        <begin position="136"/>
        <end position="256"/>
    </location>
</feature>
<dbReference type="GO" id="GO:0000166">
    <property type="term" value="F:nucleotide binding"/>
    <property type="evidence" value="ECO:0007669"/>
    <property type="project" value="InterPro"/>
</dbReference>
<protein>
    <submittedName>
        <fullName evidence="5">Gfo/Idh/MocA family oxidoreductase</fullName>
    </submittedName>
</protein>
<dbReference type="InterPro" id="IPR036291">
    <property type="entry name" value="NAD(P)-bd_dom_sf"/>
</dbReference>
<evidence type="ECO:0000313" key="6">
    <source>
        <dbReference type="Proteomes" id="UP000620366"/>
    </source>
</evidence>
<gene>
    <name evidence="5" type="ORF">H8695_10635</name>
</gene>
<comment type="similarity">
    <text evidence="1">Belongs to the Gfo/Idh/MocA family.</text>
</comment>
<evidence type="ECO:0000259" key="4">
    <source>
        <dbReference type="Pfam" id="PF22725"/>
    </source>
</evidence>
<dbReference type="Pfam" id="PF22725">
    <property type="entry name" value="GFO_IDH_MocA_C3"/>
    <property type="match status" value="1"/>
</dbReference>
<dbReference type="InterPro" id="IPR051317">
    <property type="entry name" value="Gfo/Idh/MocA_oxidoreduct"/>
</dbReference>
<dbReference type="GO" id="GO:0016491">
    <property type="term" value="F:oxidoreductase activity"/>
    <property type="evidence" value="ECO:0007669"/>
    <property type="project" value="UniProtKB-KW"/>
</dbReference>
<dbReference type="Gene3D" id="3.30.360.10">
    <property type="entry name" value="Dihydrodipicolinate Reductase, domain 2"/>
    <property type="match status" value="1"/>
</dbReference>
<dbReference type="AlphaFoldDB" id="A0A926DG37"/>
<dbReference type="SUPFAM" id="SSF51735">
    <property type="entry name" value="NAD(P)-binding Rossmann-fold domains"/>
    <property type="match status" value="1"/>
</dbReference>